<dbReference type="SMART" id="SM00089">
    <property type="entry name" value="PKD"/>
    <property type="match status" value="1"/>
</dbReference>
<name>A0ABN2KCP2_9ACTN</name>
<keyword evidence="4" id="KW-1185">Reference proteome</keyword>
<evidence type="ECO:0000259" key="2">
    <source>
        <dbReference type="PROSITE" id="PS51272"/>
    </source>
</evidence>
<dbReference type="InterPro" id="IPR035986">
    <property type="entry name" value="PKD_dom_sf"/>
</dbReference>
<organism evidence="3 4">
    <name type="scientific">Aeromicrobium alkaliterrae</name>
    <dbReference type="NCBI Taxonomy" id="302168"/>
    <lineage>
        <taxon>Bacteria</taxon>
        <taxon>Bacillati</taxon>
        <taxon>Actinomycetota</taxon>
        <taxon>Actinomycetes</taxon>
        <taxon>Propionibacteriales</taxon>
        <taxon>Nocardioidaceae</taxon>
        <taxon>Aeromicrobium</taxon>
    </lineage>
</organism>
<keyword evidence="1" id="KW-0732">Signal</keyword>
<evidence type="ECO:0000313" key="4">
    <source>
        <dbReference type="Proteomes" id="UP001501057"/>
    </source>
</evidence>
<dbReference type="Pfam" id="PF00395">
    <property type="entry name" value="SLH"/>
    <property type="match status" value="3"/>
</dbReference>
<feature type="domain" description="SLH" evidence="2">
    <location>
        <begin position="597"/>
        <end position="660"/>
    </location>
</feature>
<gene>
    <name evidence="3" type="ORF">GCM10009710_34650</name>
</gene>
<dbReference type="Pfam" id="PF07495">
    <property type="entry name" value="Y_Y_Y"/>
    <property type="match status" value="1"/>
</dbReference>
<dbReference type="RefSeq" id="WP_344203900.1">
    <property type="nucleotide sequence ID" value="NZ_BAAAME010000010.1"/>
</dbReference>
<protein>
    <recommendedName>
        <fullName evidence="2">SLH domain-containing protein</fullName>
    </recommendedName>
</protein>
<reference evidence="3 4" key="1">
    <citation type="journal article" date="2019" name="Int. J. Syst. Evol. Microbiol.">
        <title>The Global Catalogue of Microorganisms (GCM) 10K type strain sequencing project: providing services to taxonomists for standard genome sequencing and annotation.</title>
        <authorList>
            <consortium name="The Broad Institute Genomics Platform"/>
            <consortium name="The Broad Institute Genome Sequencing Center for Infectious Disease"/>
            <person name="Wu L."/>
            <person name="Ma J."/>
        </authorList>
    </citation>
    <scope>NUCLEOTIDE SEQUENCE [LARGE SCALE GENOMIC DNA]</scope>
    <source>
        <strain evidence="3 4">JCM 13518</strain>
    </source>
</reference>
<dbReference type="InterPro" id="IPR006311">
    <property type="entry name" value="TAT_signal"/>
</dbReference>
<evidence type="ECO:0000313" key="3">
    <source>
        <dbReference type="EMBL" id="GAA1751917.1"/>
    </source>
</evidence>
<feature type="signal peptide" evidence="1">
    <location>
        <begin position="1"/>
        <end position="33"/>
    </location>
</feature>
<feature type="chain" id="PRO_5047437615" description="SLH domain-containing protein" evidence="1">
    <location>
        <begin position="34"/>
        <end position="721"/>
    </location>
</feature>
<comment type="caution">
    <text evidence="3">The sequence shown here is derived from an EMBL/GenBank/DDBJ whole genome shotgun (WGS) entry which is preliminary data.</text>
</comment>
<dbReference type="Proteomes" id="UP001501057">
    <property type="component" value="Unassembled WGS sequence"/>
</dbReference>
<feature type="domain" description="SLH" evidence="2">
    <location>
        <begin position="530"/>
        <end position="596"/>
    </location>
</feature>
<dbReference type="SUPFAM" id="SSF49299">
    <property type="entry name" value="PKD domain"/>
    <property type="match status" value="1"/>
</dbReference>
<dbReference type="EMBL" id="BAAAME010000010">
    <property type="protein sequence ID" value="GAA1751917.1"/>
    <property type="molecule type" value="Genomic_DNA"/>
</dbReference>
<dbReference type="PROSITE" id="PS51272">
    <property type="entry name" value="SLH"/>
    <property type="match status" value="3"/>
</dbReference>
<proteinExistence type="predicted"/>
<dbReference type="Gene3D" id="2.60.40.10">
    <property type="entry name" value="Immunoglobulins"/>
    <property type="match status" value="1"/>
</dbReference>
<accession>A0ABN2KCP2</accession>
<dbReference type="InterPro" id="IPR001119">
    <property type="entry name" value="SLH_dom"/>
</dbReference>
<dbReference type="InterPro" id="IPR022409">
    <property type="entry name" value="PKD/Chitinase_dom"/>
</dbReference>
<dbReference type="InterPro" id="IPR011123">
    <property type="entry name" value="Y_Y_Y"/>
</dbReference>
<feature type="domain" description="SLH" evidence="2">
    <location>
        <begin position="663"/>
        <end position="721"/>
    </location>
</feature>
<dbReference type="CDD" id="cd00146">
    <property type="entry name" value="PKD"/>
    <property type="match status" value="1"/>
</dbReference>
<sequence length="721" mass="75103">MSSNRLRRALATAFAATLALGGVVMATTTPAAAAPATGTSPSSAISGATLVWGLNGYAQDGIFGPWTFKDFAGNATYLEGNVVGTAAPTNANPQTEYNVSPVPATSFPVSKTGRQANAVKFSAGTGTKIGDVTTISWTGSYTVNAYPAIYNAPNEIYANPTLTINADGSGVLKMSFKIGAGTSMTGTPFEEKDFGRVSLATFDAGSITSTGTNTFRIDPDFNGVNSGISNQTTSCTTGTGWAGSWPTEFVQALNSHESGQSVVAHFYSTGCGGRNDNKPALPIDVTYAPVAPSVTVSEVVIDPTDGAADVTVTGTGFLPQLSTSTRPPVAVGQSGGYYIAFGKFATAWQPSAGNASSTRSVAAGNAAVTKWANPVSNGYVAPNNQNTVLGTDGSFSTTVSVNKATIDAIASAAGNTQYGIAVYPASGGSTPVGEVLVPITFDSTDPVVTLDGPATVVEGTSADFTVEVDDQSATTVEYRFTNGEWVTVEDGAFSLTGLEPGSYDLEVRATDEVGRTGTDSATLEVTEAPVEPIAFTDTVGNTFSNEIAWLSTQGITTGYDNGNGTFSFRPSDAVLREQMAAFLYRFENDGANPPSDAPNATFTDSVGNTFSKHIAWLAQRGITTGYADNTFRPSAPVLREQMAAFLYRLAGNPVVVLPETSPFADIPTTHTFYKQIVWLASTNITTGYVEPNGSKTFKGSQPVLREQMAAFLFRYNNLPQS</sequence>
<dbReference type="PROSITE" id="PS51318">
    <property type="entry name" value="TAT"/>
    <property type="match status" value="1"/>
</dbReference>
<dbReference type="InterPro" id="IPR013783">
    <property type="entry name" value="Ig-like_fold"/>
</dbReference>
<evidence type="ECO:0000256" key="1">
    <source>
        <dbReference type="SAM" id="SignalP"/>
    </source>
</evidence>